<keyword evidence="1" id="KW-1185">Reference proteome</keyword>
<evidence type="ECO:0000313" key="2">
    <source>
        <dbReference type="RefSeq" id="XP_036355492.1"/>
    </source>
</evidence>
<name>A0A7E6EL05_9MOLL</name>
<dbReference type="SUPFAM" id="SSF50814">
    <property type="entry name" value="Lipocalins"/>
    <property type="match status" value="1"/>
</dbReference>
<dbReference type="RefSeq" id="XP_036355492.1">
    <property type="nucleotide sequence ID" value="XM_036499599.1"/>
</dbReference>
<dbReference type="CDD" id="cd00742">
    <property type="entry name" value="FABP"/>
    <property type="match status" value="1"/>
</dbReference>
<accession>A0A7E6EL05</accession>
<protein>
    <submittedName>
        <fullName evidence="2">Uncharacterized protein LOC115232539 isoform X1</fullName>
    </submittedName>
</protein>
<dbReference type="Gene3D" id="2.40.128.20">
    <property type="match status" value="1"/>
</dbReference>
<dbReference type="InterPro" id="IPR012674">
    <property type="entry name" value="Calycin"/>
</dbReference>
<gene>
    <name evidence="2" type="primary">LOC115232539</name>
</gene>
<reference evidence="2" key="1">
    <citation type="submission" date="2025-08" db="UniProtKB">
        <authorList>
            <consortium name="RefSeq"/>
        </authorList>
    </citation>
    <scope>IDENTIFICATION</scope>
</reference>
<evidence type="ECO:0000313" key="1">
    <source>
        <dbReference type="Proteomes" id="UP000515154"/>
    </source>
</evidence>
<organism evidence="1 2">
    <name type="scientific">Octopus sinensis</name>
    <name type="common">East Asian common octopus</name>
    <dbReference type="NCBI Taxonomy" id="2607531"/>
    <lineage>
        <taxon>Eukaryota</taxon>
        <taxon>Metazoa</taxon>
        <taxon>Spiralia</taxon>
        <taxon>Lophotrochozoa</taxon>
        <taxon>Mollusca</taxon>
        <taxon>Cephalopoda</taxon>
        <taxon>Coleoidea</taxon>
        <taxon>Octopodiformes</taxon>
        <taxon>Octopoda</taxon>
        <taxon>Incirrata</taxon>
        <taxon>Octopodidae</taxon>
        <taxon>Octopus</taxon>
    </lineage>
</organism>
<proteinExistence type="predicted"/>
<sequence>MENFLGTWKQEAKAENMEALLAITADVTDKEKEQMTNMISKFEISQDGDKYTLVHTTDDPPATKSYVFALGEPLESTDILGRKFKSIFKLVNSNLLTETCSEWTEGVIDISYEITSSDTLKCSIQLKGITSTTIFKKVTS</sequence>
<dbReference type="Proteomes" id="UP000515154">
    <property type="component" value="Linkage group LG2"/>
</dbReference>
<dbReference type="AlphaFoldDB" id="A0A7E6EL05"/>
<dbReference type="GO" id="GO:0008289">
    <property type="term" value="F:lipid binding"/>
    <property type="evidence" value="ECO:0007669"/>
    <property type="project" value="UniProtKB-KW"/>
</dbReference>